<feature type="transmembrane region" description="Helical" evidence="2">
    <location>
        <begin position="118"/>
        <end position="138"/>
    </location>
</feature>
<feature type="coiled-coil region" evidence="1">
    <location>
        <begin position="283"/>
        <end position="317"/>
    </location>
</feature>
<organism evidence="3 4">
    <name type="scientific">Actinomadura rayongensis</name>
    <dbReference type="NCBI Taxonomy" id="1429076"/>
    <lineage>
        <taxon>Bacteria</taxon>
        <taxon>Bacillati</taxon>
        <taxon>Actinomycetota</taxon>
        <taxon>Actinomycetes</taxon>
        <taxon>Streptosporangiales</taxon>
        <taxon>Thermomonosporaceae</taxon>
        <taxon>Actinomadura</taxon>
    </lineage>
</organism>
<keyword evidence="2" id="KW-1133">Transmembrane helix</keyword>
<dbReference type="AlphaFoldDB" id="A0A6I4WA02"/>
<keyword evidence="4" id="KW-1185">Reference proteome</keyword>
<feature type="transmembrane region" description="Helical" evidence="2">
    <location>
        <begin position="144"/>
        <end position="162"/>
    </location>
</feature>
<accession>A0A6I4WA02</accession>
<keyword evidence="1" id="KW-0175">Coiled coil</keyword>
<gene>
    <name evidence="3" type="ORF">GQ466_06020</name>
</gene>
<dbReference type="EMBL" id="WUTW01000001">
    <property type="protein sequence ID" value="MXQ63582.1"/>
    <property type="molecule type" value="Genomic_DNA"/>
</dbReference>
<reference evidence="3 4" key="1">
    <citation type="submission" date="2019-12" db="EMBL/GenBank/DDBJ databases">
        <title>Nocardia macrotermitis sp. nov. and Nocardia aurantia sp. nov., isolated from the gut of the fungus growing-termite Macrotermes natalensis.</title>
        <authorList>
            <person name="Christine B."/>
            <person name="Rene B."/>
        </authorList>
    </citation>
    <scope>NUCLEOTIDE SEQUENCE [LARGE SCALE GENOMIC DNA]</scope>
    <source>
        <strain evidence="3 4">DSM 102126</strain>
    </source>
</reference>
<dbReference type="RefSeq" id="WP_161101723.1">
    <property type="nucleotide sequence ID" value="NZ_JBHLYI010000012.1"/>
</dbReference>
<evidence type="ECO:0000256" key="1">
    <source>
        <dbReference type="SAM" id="Coils"/>
    </source>
</evidence>
<comment type="caution">
    <text evidence="3">The sequence shown here is derived from an EMBL/GenBank/DDBJ whole genome shotgun (WGS) entry which is preliminary data.</text>
</comment>
<proteinExistence type="predicted"/>
<name>A0A6I4WA02_9ACTN</name>
<protein>
    <submittedName>
        <fullName evidence="3">Uncharacterized protein</fullName>
    </submittedName>
</protein>
<keyword evidence="2" id="KW-0472">Membrane</keyword>
<dbReference type="OrthoDB" id="3425023at2"/>
<evidence type="ECO:0000256" key="2">
    <source>
        <dbReference type="SAM" id="Phobius"/>
    </source>
</evidence>
<sequence length="362" mass="38983">MTAAAPGETVPGIGTFFVGIDVAPGRYRCAEAKGGWWVRFTGPGGGEPVGSWPLPPGPAEVDISPTDFAFETHVASHWERVGAPLGPPARALPGEARPVADPTLRADLDSIVRRGRPLVWLGPLALLALGAGAAALLGMWLVPVALVGALLWAIVPGVTLDARRARELDRRRDRYVVPEDLDAPARALLARAQRAIDTVLTAEVHREGLLDAIDNTVTLPRQEWEIAQILARQARLRTARDADAVEDELPEVEAALRPLREKLDRSVAAVTRRVEALERYAERAVAADEALRAQRRLEALTRDAHEYDALLADATRDELAIPAIERLTEQGDALVRALRERLAAAAEAGGDLPLPVDPPAEP</sequence>
<dbReference type="Proteomes" id="UP000431901">
    <property type="component" value="Unassembled WGS sequence"/>
</dbReference>
<evidence type="ECO:0000313" key="4">
    <source>
        <dbReference type="Proteomes" id="UP000431901"/>
    </source>
</evidence>
<evidence type="ECO:0000313" key="3">
    <source>
        <dbReference type="EMBL" id="MXQ63582.1"/>
    </source>
</evidence>
<keyword evidence="2" id="KW-0812">Transmembrane</keyword>